<evidence type="ECO:0000313" key="3">
    <source>
        <dbReference type="EMBL" id="KAJ3253151.1"/>
    </source>
</evidence>
<organism evidence="3 4">
    <name type="scientific">Boothiomyces macroporosus</name>
    <dbReference type="NCBI Taxonomy" id="261099"/>
    <lineage>
        <taxon>Eukaryota</taxon>
        <taxon>Fungi</taxon>
        <taxon>Fungi incertae sedis</taxon>
        <taxon>Chytridiomycota</taxon>
        <taxon>Chytridiomycota incertae sedis</taxon>
        <taxon>Chytridiomycetes</taxon>
        <taxon>Rhizophydiales</taxon>
        <taxon>Terramycetaceae</taxon>
        <taxon>Boothiomyces</taxon>
    </lineage>
</organism>
<feature type="coiled-coil region" evidence="1">
    <location>
        <begin position="209"/>
        <end position="285"/>
    </location>
</feature>
<feature type="compositionally biased region" description="Basic and acidic residues" evidence="2">
    <location>
        <begin position="20"/>
        <end position="35"/>
    </location>
</feature>
<evidence type="ECO:0000256" key="1">
    <source>
        <dbReference type="SAM" id="Coils"/>
    </source>
</evidence>
<protein>
    <submittedName>
        <fullName evidence="3">Uncharacterized protein</fullName>
    </submittedName>
</protein>
<dbReference type="EMBL" id="JADGKB010000118">
    <property type="protein sequence ID" value="KAJ3253151.1"/>
    <property type="molecule type" value="Genomic_DNA"/>
</dbReference>
<keyword evidence="1" id="KW-0175">Coiled coil</keyword>
<evidence type="ECO:0000313" key="4">
    <source>
        <dbReference type="Proteomes" id="UP001210925"/>
    </source>
</evidence>
<name>A0AAD5UBZ2_9FUNG</name>
<proteinExistence type="predicted"/>
<dbReference type="Proteomes" id="UP001210925">
    <property type="component" value="Unassembled WGS sequence"/>
</dbReference>
<gene>
    <name evidence="3" type="ORF">HK103_000846</name>
</gene>
<reference evidence="3" key="1">
    <citation type="submission" date="2020-05" db="EMBL/GenBank/DDBJ databases">
        <title>Phylogenomic resolution of chytrid fungi.</title>
        <authorList>
            <person name="Stajich J.E."/>
            <person name="Amses K."/>
            <person name="Simmons R."/>
            <person name="Seto K."/>
            <person name="Myers J."/>
            <person name="Bonds A."/>
            <person name="Quandt C.A."/>
            <person name="Barry K."/>
            <person name="Liu P."/>
            <person name="Grigoriev I."/>
            <person name="Longcore J.E."/>
            <person name="James T.Y."/>
        </authorList>
    </citation>
    <scope>NUCLEOTIDE SEQUENCE</scope>
    <source>
        <strain evidence="3">PLAUS21</strain>
    </source>
</reference>
<comment type="caution">
    <text evidence="3">The sequence shown here is derived from an EMBL/GenBank/DDBJ whole genome shotgun (WGS) entry which is preliminary data.</text>
</comment>
<keyword evidence="4" id="KW-1185">Reference proteome</keyword>
<evidence type="ECO:0000256" key="2">
    <source>
        <dbReference type="SAM" id="MobiDB-lite"/>
    </source>
</evidence>
<feature type="region of interest" description="Disordered" evidence="2">
    <location>
        <begin position="18"/>
        <end position="39"/>
    </location>
</feature>
<accession>A0AAD5UBZ2</accession>
<sequence length="438" mass="51714">MTRVSQDMDIVVEDIEEKEIENTRDGNRSRNEGYTRKSRTITESLKPDLIMNAKTNIYTAQTKAQFFETISNIDFQDDENFSRALSTMPRQHLSNFKKEPPKSIKTETQVLLHTPETNSILIEKKTLNSKEVSEKIQHTYDELKAMFDNLKHMAEFKVAKLRNITVPPFDEELAEFREVRKLEYLLGVALADYDMILESETWINEEKLRQHYENQLDSLAKKHQKELEELRKKKIDHLKCDKQIVELSNKNDQLVDELSTMEKENAKMKEQLRLLQVNSSNQQEEFNLLMTKYKQLQIQTKTNLFNNHIGPVKDAEEQELNKHLQLLSEQHERKPAWNKYKQKQNIPIVKSVFYEPVEVEPTKQKHVFTKRREKKTISQRLEDGIRELVCASRLCKVDEQLERVIGKLEGIITETHAVPKRHVKDIDRLNINDFKSHF</sequence>
<dbReference type="AlphaFoldDB" id="A0AAD5UBZ2"/>